<dbReference type="SUPFAM" id="SSF57903">
    <property type="entry name" value="FYVE/PHD zinc finger"/>
    <property type="match status" value="3"/>
</dbReference>
<evidence type="ECO:0000256" key="5">
    <source>
        <dbReference type="SAM" id="MobiDB-lite"/>
    </source>
</evidence>
<dbReference type="Gene3D" id="2.30.30.1150">
    <property type="match status" value="1"/>
</dbReference>
<feature type="domain" description="BED-type" evidence="7">
    <location>
        <begin position="49"/>
        <end position="105"/>
    </location>
</feature>
<evidence type="ECO:0000256" key="3">
    <source>
        <dbReference type="ARBA" id="ARBA00022833"/>
    </source>
</evidence>
<dbReference type="RefSeq" id="XP_038984229.1">
    <property type="nucleotide sequence ID" value="XM_039128301.1"/>
</dbReference>
<dbReference type="InterPro" id="IPR003656">
    <property type="entry name" value="Znf_BED"/>
</dbReference>
<evidence type="ECO:0000259" key="7">
    <source>
        <dbReference type="PROSITE" id="PS50808"/>
    </source>
</evidence>
<keyword evidence="1" id="KW-0479">Metal-binding</keyword>
<dbReference type="SMART" id="SM00249">
    <property type="entry name" value="PHD"/>
    <property type="match status" value="3"/>
</dbReference>
<dbReference type="RefSeq" id="XP_017701101.2">
    <property type="nucleotide sequence ID" value="XM_017845612.3"/>
</dbReference>
<feature type="region of interest" description="Disordered" evidence="5">
    <location>
        <begin position="547"/>
        <end position="578"/>
    </location>
</feature>
<protein>
    <submittedName>
        <fullName evidence="9 10">PHD finger protein EHD3-like isoform X1</fullName>
    </submittedName>
</protein>
<keyword evidence="8" id="KW-1185">Reference proteome</keyword>
<feature type="domain" description="PHD-type" evidence="6">
    <location>
        <begin position="466"/>
        <end position="516"/>
    </location>
</feature>
<gene>
    <name evidence="9 10 11" type="primary">LOC103718708</name>
</gene>
<evidence type="ECO:0000313" key="11">
    <source>
        <dbReference type="RefSeq" id="XP_038984229.1"/>
    </source>
</evidence>
<dbReference type="InterPro" id="IPR019786">
    <property type="entry name" value="Zinc_finger_PHD-type_CS"/>
</dbReference>
<dbReference type="InterPro" id="IPR001965">
    <property type="entry name" value="Znf_PHD"/>
</dbReference>
<dbReference type="Proteomes" id="UP000228380">
    <property type="component" value="Chromosome 7"/>
</dbReference>
<evidence type="ECO:0000256" key="2">
    <source>
        <dbReference type="ARBA" id="ARBA00022771"/>
    </source>
</evidence>
<dbReference type="PANTHER" id="PTHR47162">
    <property type="entry name" value="OS02G0192300 PROTEIN"/>
    <property type="match status" value="1"/>
</dbReference>
<evidence type="ECO:0000313" key="10">
    <source>
        <dbReference type="RefSeq" id="XP_038984228.1"/>
    </source>
</evidence>
<dbReference type="RefSeq" id="XP_038984228.1">
    <property type="nucleotide sequence ID" value="XM_039128300.1"/>
</dbReference>
<dbReference type="OrthoDB" id="1903104at2759"/>
<feature type="region of interest" description="Disordered" evidence="5">
    <location>
        <begin position="158"/>
        <end position="188"/>
    </location>
</feature>
<dbReference type="PROSITE" id="PS50808">
    <property type="entry name" value="ZF_BED"/>
    <property type="match status" value="1"/>
</dbReference>
<dbReference type="InterPro" id="IPR019787">
    <property type="entry name" value="Znf_PHD-finger"/>
</dbReference>
<feature type="compositionally biased region" description="Polar residues" evidence="5">
    <location>
        <begin position="555"/>
        <end position="572"/>
    </location>
</feature>
<sequence length="745" mass="84134">MAIEEKRCSGFVKLEDSSGEGLITYKRRKRGRSSSDACQVSNMPLHTGKNRDIGWEHGVIVDGIRFHWKCNWCGLVRNGGGVSRLKQHIAGTCDVKKCQKVPEDVAKSMMNHLIEKKKHRMGKVAARNGIDRMKSKFDHEDVLVHKDNLKIDLEMQGRNASQLSKRATKQSGVASQRSRTATQRSMTTTQRFKIGMAKVSNQDMKQAHDTGLHSSTYEQDDHARIHSHWRQVLEHLLQLPDASEGSGIQGCIRDALICGPSGFTRKFKMTDSPWDTTQPKDRYKGLNEVKSQSQRLGGAASDVSKTGASDVNANTIKCQNVFLDILRSEKFALLCDLLCVTLQDNKGERFFDFSLINSKMKNWEYEKSPGLFDQDMQQVWDNFQKIGREMVLLASSLSNISRASYQKQVGQDLVDGAGEHKLEETYRAGVEQVNSVESYTTMQLASCESDRSTKPDQTKASSLYKVCTCKKCGTEANGKQSLICDGCEAMYHFSCIEPAIKEIPTRSWYCSACRTNKRESSEPTSAHIHPDSSHQKCPVCDRLEFSETKEENESGSRTMMANDSRESSVSNMESDESPELSRTAMSRLCKLCGTCEDEDKRFLVCGHIHCPYKFYHIRCLKTSQIASAQQQNKPGWYCPSCLCRACLCDKDDDKIVLCDGCDEAYHTYCMKPPRTSIPKGQWYCIPCNVARAREGMRRYEQWILQRHRKNNVRQANEANESMDLLLSAAEKLSSEDQLVAGKKDK</sequence>
<dbReference type="AlphaFoldDB" id="A0A8B9AJM9"/>
<feature type="domain" description="PHD-type" evidence="6">
    <location>
        <begin position="586"/>
        <end position="690"/>
    </location>
</feature>
<dbReference type="PROSITE" id="PS50016">
    <property type="entry name" value="ZF_PHD_2"/>
    <property type="match status" value="2"/>
</dbReference>
<dbReference type="Gene3D" id="3.30.40.10">
    <property type="entry name" value="Zinc/RING finger domain, C3HC4 (zinc finger)"/>
    <property type="match status" value="2"/>
</dbReference>
<accession>A0A8B9AJM9</accession>
<dbReference type="Pfam" id="PF00628">
    <property type="entry name" value="PHD"/>
    <property type="match status" value="2"/>
</dbReference>
<reference evidence="9 10" key="2">
    <citation type="submission" date="2025-04" db="UniProtKB">
        <authorList>
            <consortium name="RefSeq"/>
        </authorList>
    </citation>
    <scope>IDENTIFICATION</scope>
    <source>
        <tissue evidence="9 10">Young leaves</tissue>
    </source>
</reference>
<dbReference type="GO" id="GO:0008270">
    <property type="term" value="F:zinc ion binding"/>
    <property type="evidence" value="ECO:0007669"/>
    <property type="project" value="UniProtKB-KW"/>
</dbReference>
<reference evidence="8" key="1">
    <citation type="journal article" date="2019" name="Nat. Commun.">
        <title>Genome-wide association mapping of date palm fruit traits.</title>
        <authorList>
            <person name="Hazzouri K.M."/>
            <person name="Gros-Balthazard M."/>
            <person name="Flowers J.M."/>
            <person name="Copetti D."/>
            <person name="Lemansour A."/>
            <person name="Lebrun M."/>
            <person name="Masmoudi K."/>
            <person name="Ferrand S."/>
            <person name="Dhar M.I."/>
            <person name="Fresquez Z.A."/>
            <person name="Rosas U."/>
            <person name="Zhang J."/>
            <person name="Talag J."/>
            <person name="Lee S."/>
            <person name="Kudrna D."/>
            <person name="Powell R.F."/>
            <person name="Leitch I.J."/>
            <person name="Krueger R.R."/>
            <person name="Wing R.A."/>
            <person name="Amiri K.M.A."/>
            <person name="Purugganan M.D."/>
        </authorList>
    </citation>
    <scope>NUCLEOTIDE SEQUENCE [LARGE SCALE GENOMIC DNA]</scope>
    <source>
        <strain evidence="8">cv. Khalas</strain>
    </source>
</reference>
<dbReference type="InterPro" id="IPR011011">
    <property type="entry name" value="Znf_FYVE_PHD"/>
</dbReference>
<organism evidence="8 10">
    <name type="scientific">Phoenix dactylifera</name>
    <name type="common">Date palm</name>
    <dbReference type="NCBI Taxonomy" id="42345"/>
    <lineage>
        <taxon>Eukaryota</taxon>
        <taxon>Viridiplantae</taxon>
        <taxon>Streptophyta</taxon>
        <taxon>Embryophyta</taxon>
        <taxon>Tracheophyta</taxon>
        <taxon>Spermatophyta</taxon>
        <taxon>Magnoliopsida</taxon>
        <taxon>Liliopsida</taxon>
        <taxon>Arecaceae</taxon>
        <taxon>Coryphoideae</taxon>
        <taxon>Phoeniceae</taxon>
        <taxon>Phoenix</taxon>
    </lineage>
</organism>
<evidence type="ECO:0000256" key="1">
    <source>
        <dbReference type="ARBA" id="ARBA00022723"/>
    </source>
</evidence>
<keyword evidence="2 4" id="KW-0863">Zinc-finger</keyword>
<dbReference type="PROSITE" id="PS01359">
    <property type="entry name" value="ZF_PHD_1"/>
    <property type="match status" value="1"/>
</dbReference>
<evidence type="ECO:0000259" key="6">
    <source>
        <dbReference type="PROSITE" id="PS50016"/>
    </source>
</evidence>
<evidence type="ECO:0000256" key="4">
    <source>
        <dbReference type="PROSITE-ProRule" id="PRU00027"/>
    </source>
</evidence>
<dbReference type="PANTHER" id="PTHR47162:SF9">
    <property type="entry name" value="PHD FINGER PROTEIN EHD3-LIKE"/>
    <property type="match status" value="1"/>
</dbReference>
<keyword evidence="3" id="KW-0862">Zinc</keyword>
<evidence type="ECO:0000313" key="8">
    <source>
        <dbReference type="Proteomes" id="UP000228380"/>
    </source>
</evidence>
<name>A0A8B9AJM9_PHODC</name>
<proteinExistence type="predicted"/>
<dbReference type="InterPro" id="IPR013083">
    <property type="entry name" value="Znf_RING/FYVE/PHD"/>
</dbReference>
<evidence type="ECO:0000313" key="9">
    <source>
        <dbReference type="RefSeq" id="XP_017701101.2"/>
    </source>
</evidence>
<dbReference type="GeneID" id="103718708"/>
<dbReference type="GO" id="GO:0003677">
    <property type="term" value="F:DNA binding"/>
    <property type="evidence" value="ECO:0007669"/>
    <property type="project" value="InterPro"/>
</dbReference>